<feature type="transmembrane region" description="Helical" evidence="1">
    <location>
        <begin position="252"/>
        <end position="276"/>
    </location>
</feature>
<feature type="transmembrane region" description="Helical" evidence="1">
    <location>
        <begin position="283"/>
        <end position="309"/>
    </location>
</feature>
<dbReference type="Proteomes" id="UP001152747">
    <property type="component" value="Unassembled WGS sequence"/>
</dbReference>
<dbReference type="AlphaFoldDB" id="A0A9P1IN48"/>
<dbReference type="Pfam" id="PF10326">
    <property type="entry name" value="7TM_GPCR_Str"/>
    <property type="match status" value="1"/>
</dbReference>
<feature type="transmembrane region" description="Helical" evidence="1">
    <location>
        <begin position="51"/>
        <end position="70"/>
    </location>
</feature>
<evidence type="ECO:0000313" key="3">
    <source>
        <dbReference type="Proteomes" id="UP001152747"/>
    </source>
</evidence>
<dbReference type="PANTHER" id="PTHR22943">
    <property type="entry name" value="7-TRANSMEMBRANE DOMAIN RECEPTOR C.ELEGANS"/>
    <property type="match status" value="1"/>
</dbReference>
<sequence>MEMGISNQTVVLLDLAKVVDILSFCLSSIIFIVLIYLIISYSPAHFGNYTYLLMVFSMNSWIFALAHAFLQPVISVEKYVLFVFSPTNYMQFSKTTIRALLAIYGISYSQTIVFIAVQFIYRYLAICHRSYLYLFDRKFLVFWYLLIVVFGFNWGFCIFYIAKETPETDAIIGPVLENSFGLKIENVNYVAANYYMSNGVDLNLKTIFMVVNFAIIIGSSLVVITICCIKIWNKFGTIKNSQDSQDLLVTALTFQMIIPLFLLYVPILVVLALPVFKIQNEAIVSFTSIIISLYPLFDATTMIAIIPYYRNGFVKLMTPSKVSNQIENLDF</sequence>
<keyword evidence="1" id="KW-0472">Membrane</keyword>
<feature type="transmembrane region" description="Helical" evidence="1">
    <location>
        <begin position="21"/>
        <end position="39"/>
    </location>
</feature>
<dbReference type="GO" id="GO:0038022">
    <property type="term" value="F:G protein-coupled olfactory receptor activity"/>
    <property type="evidence" value="ECO:0007669"/>
    <property type="project" value="TreeGrafter"/>
</dbReference>
<evidence type="ECO:0000256" key="1">
    <source>
        <dbReference type="SAM" id="Phobius"/>
    </source>
</evidence>
<dbReference type="PANTHER" id="PTHR22943:SF94">
    <property type="entry name" value="SERPENTINE RECEPTOR, CLASS T-RELATED"/>
    <property type="match status" value="1"/>
</dbReference>
<dbReference type="GO" id="GO:0005886">
    <property type="term" value="C:plasma membrane"/>
    <property type="evidence" value="ECO:0007669"/>
    <property type="project" value="TreeGrafter"/>
</dbReference>
<dbReference type="GO" id="GO:0042048">
    <property type="term" value="P:olfactory behavior"/>
    <property type="evidence" value="ECO:0007669"/>
    <property type="project" value="TreeGrafter"/>
</dbReference>
<protein>
    <recommendedName>
        <fullName evidence="4">Seven TM Receptor</fullName>
    </recommendedName>
</protein>
<accession>A0A9P1IN48</accession>
<gene>
    <name evidence="2" type="ORF">CAMP_LOCUS11397</name>
</gene>
<dbReference type="OrthoDB" id="5793302at2759"/>
<feature type="transmembrane region" description="Helical" evidence="1">
    <location>
        <begin position="141"/>
        <end position="162"/>
    </location>
</feature>
<keyword evidence="1" id="KW-0812">Transmembrane</keyword>
<evidence type="ECO:0008006" key="4">
    <source>
        <dbReference type="Google" id="ProtNLM"/>
    </source>
</evidence>
<dbReference type="EMBL" id="CANHGI010000004">
    <property type="protein sequence ID" value="CAI5448760.1"/>
    <property type="molecule type" value="Genomic_DNA"/>
</dbReference>
<dbReference type="InterPro" id="IPR019428">
    <property type="entry name" value="7TM_GPCR_serpentine_rcpt_Str"/>
</dbReference>
<feature type="transmembrane region" description="Helical" evidence="1">
    <location>
        <begin position="206"/>
        <end position="232"/>
    </location>
</feature>
<dbReference type="SUPFAM" id="SSF81321">
    <property type="entry name" value="Family A G protein-coupled receptor-like"/>
    <property type="match status" value="1"/>
</dbReference>
<keyword evidence="1" id="KW-1133">Transmembrane helix</keyword>
<organism evidence="2 3">
    <name type="scientific">Caenorhabditis angaria</name>
    <dbReference type="NCBI Taxonomy" id="860376"/>
    <lineage>
        <taxon>Eukaryota</taxon>
        <taxon>Metazoa</taxon>
        <taxon>Ecdysozoa</taxon>
        <taxon>Nematoda</taxon>
        <taxon>Chromadorea</taxon>
        <taxon>Rhabditida</taxon>
        <taxon>Rhabditina</taxon>
        <taxon>Rhabditomorpha</taxon>
        <taxon>Rhabditoidea</taxon>
        <taxon>Rhabditidae</taxon>
        <taxon>Peloderinae</taxon>
        <taxon>Caenorhabditis</taxon>
    </lineage>
</organism>
<proteinExistence type="predicted"/>
<comment type="caution">
    <text evidence="2">The sequence shown here is derived from an EMBL/GenBank/DDBJ whole genome shotgun (WGS) entry which is preliminary data.</text>
</comment>
<evidence type="ECO:0000313" key="2">
    <source>
        <dbReference type="EMBL" id="CAI5448760.1"/>
    </source>
</evidence>
<feature type="transmembrane region" description="Helical" evidence="1">
    <location>
        <begin position="99"/>
        <end position="121"/>
    </location>
</feature>
<name>A0A9P1IN48_9PELO</name>
<dbReference type="Gene3D" id="1.20.1070.10">
    <property type="entry name" value="Rhodopsin 7-helix transmembrane proteins"/>
    <property type="match status" value="1"/>
</dbReference>
<reference evidence="2" key="1">
    <citation type="submission" date="2022-11" db="EMBL/GenBank/DDBJ databases">
        <authorList>
            <person name="Kikuchi T."/>
        </authorList>
    </citation>
    <scope>NUCLEOTIDE SEQUENCE</scope>
    <source>
        <strain evidence="2">PS1010</strain>
    </source>
</reference>
<keyword evidence="3" id="KW-1185">Reference proteome</keyword>